<gene>
    <name evidence="2" type="ORF">E2C06_32285</name>
</gene>
<reference evidence="2 3" key="1">
    <citation type="journal article" date="2016" name="J. Microbiol.">
        <title>Dankookia rubra gen. nov., sp. nov., an alphaproteobacterium isolated from sediment of a shallow stream.</title>
        <authorList>
            <person name="Kim W.H."/>
            <person name="Kim D.H."/>
            <person name="Kang K."/>
            <person name="Ahn T.Y."/>
        </authorList>
    </citation>
    <scope>NUCLEOTIDE SEQUENCE [LARGE SCALE GENOMIC DNA]</scope>
    <source>
        <strain evidence="2 3">JCM30602</strain>
    </source>
</reference>
<proteinExistence type="predicted"/>
<protein>
    <submittedName>
        <fullName evidence="2">NYN domain-containing protein</fullName>
    </submittedName>
</protein>
<dbReference type="InterPro" id="IPR021139">
    <property type="entry name" value="NYN"/>
</dbReference>
<dbReference type="Gene3D" id="3.40.50.1010">
    <property type="entry name" value="5'-nuclease"/>
    <property type="match status" value="1"/>
</dbReference>
<dbReference type="AlphaFoldDB" id="A0A4R5Q8P5"/>
<dbReference type="Pfam" id="PF01936">
    <property type="entry name" value="NYN"/>
    <property type="match status" value="1"/>
</dbReference>
<dbReference type="EMBL" id="SMSJ01000116">
    <property type="protein sequence ID" value="TDH58497.1"/>
    <property type="molecule type" value="Genomic_DNA"/>
</dbReference>
<accession>A0A4R5Q8P5</accession>
<feature type="domain" description="NYN" evidence="1">
    <location>
        <begin position="17"/>
        <end position="174"/>
    </location>
</feature>
<organism evidence="2 3">
    <name type="scientific">Dankookia rubra</name>
    <dbReference type="NCBI Taxonomy" id="1442381"/>
    <lineage>
        <taxon>Bacteria</taxon>
        <taxon>Pseudomonadati</taxon>
        <taxon>Pseudomonadota</taxon>
        <taxon>Alphaproteobacteria</taxon>
        <taxon>Acetobacterales</taxon>
        <taxon>Roseomonadaceae</taxon>
        <taxon>Dankookia</taxon>
    </lineage>
</organism>
<dbReference type="InterPro" id="IPR047140">
    <property type="entry name" value="LabA"/>
</dbReference>
<evidence type="ECO:0000313" key="3">
    <source>
        <dbReference type="Proteomes" id="UP000295096"/>
    </source>
</evidence>
<evidence type="ECO:0000313" key="2">
    <source>
        <dbReference type="EMBL" id="TDH58497.1"/>
    </source>
</evidence>
<comment type="caution">
    <text evidence="2">The sequence shown here is derived from an EMBL/GenBank/DDBJ whole genome shotgun (WGS) entry which is preliminary data.</text>
</comment>
<keyword evidence="3" id="KW-1185">Reference proteome</keyword>
<evidence type="ECO:0000259" key="1">
    <source>
        <dbReference type="Pfam" id="PF01936"/>
    </source>
</evidence>
<sequence>MNQITRAHALPPESTERLAVFIDGANLYAASRNLGFDVDYKNLLAYFRQRSQLVRAYYYTALLETEEYSSLRPLIDWLGYNGFSVVTKPAKEFTDVNGRRRVKGSVDIEMTVDILDLTSHLDHVVIFSGDGDLRRLIEAVQRRGVRVTVISTLRTQPASIADELRRQADAFIDLADLAEHISRQQVEPRRRAISSGARHTPLRATPVEPFRIAPQDITDEDVL</sequence>
<dbReference type="OrthoDB" id="9794137at2"/>
<dbReference type="Proteomes" id="UP000295096">
    <property type="component" value="Unassembled WGS sequence"/>
</dbReference>
<dbReference type="CDD" id="cd10911">
    <property type="entry name" value="PIN_LabA"/>
    <property type="match status" value="1"/>
</dbReference>
<dbReference type="PANTHER" id="PTHR35458:SF2">
    <property type="entry name" value="SLR0755 PROTEIN"/>
    <property type="match status" value="1"/>
</dbReference>
<dbReference type="RefSeq" id="WP_133292683.1">
    <property type="nucleotide sequence ID" value="NZ_SMSJ01000116.1"/>
</dbReference>
<dbReference type="PANTHER" id="PTHR35458">
    <property type="entry name" value="SLR0755 PROTEIN"/>
    <property type="match status" value="1"/>
</dbReference>
<name>A0A4R5Q8P5_9PROT</name>
<dbReference type="GO" id="GO:0004540">
    <property type="term" value="F:RNA nuclease activity"/>
    <property type="evidence" value="ECO:0007669"/>
    <property type="project" value="InterPro"/>
</dbReference>